<proteinExistence type="predicted"/>
<name>A0A813I0M2_POLGL</name>
<gene>
    <name evidence="2" type="ORF">PGLA2088_LOCUS2588</name>
</gene>
<evidence type="ECO:0000256" key="1">
    <source>
        <dbReference type="SAM" id="MobiDB-lite"/>
    </source>
</evidence>
<protein>
    <submittedName>
        <fullName evidence="2">Uncharacterized protein</fullName>
    </submittedName>
</protein>
<dbReference type="EMBL" id="CAJNNW010002143">
    <property type="protein sequence ID" value="CAE8643492.1"/>
    <property type="molecule type" value="Genomic_DNA"/>
</dbReference>
<accession>A0A813I0M2</accession>
<feature type="compositionally biased region" description="Basic and acidic residues" evidence="1">
    <location>
        <begin position="27"/>
        <end position="66"/>
    </location>
</feature>
<evidence type="ECO:0000313" key="3">
    <source>
        <dbReference type="Proteomes" id="UP000626109"/>
    </source>
</evidence>
<dbReference type="AlphaFoldDB" id="A0A813I0M2"/>
<feature type="non-terminal residue" evidence="2">
    <location>
        <position position="1"/>
    </location>
</feature>
<organism evidence="2 3">
    <name type="scientific">Polarella glacialis</name>
    <name type="common">Dinoflagellate</name>
    <dbReference type="NCBI Taxonomy" id="89957"/>
    <lineage>
        <taxon>Eukaryota</taxon>
        <taxon>Sar</taxon>
        <taxon>Alveolata</taxon>
        <taxon>Dinophyceae</taxon>
        <taxon>Suessiales</taxon>
        <taxon>Suessiaceae</taxon>
        <taxon>Polarella</taxon>
    </lineage>
</organism>
<dbReference type="Proteomes" id="UP000626109">
    <property type="component" value="Unassembled WGS sequence"/>
</dbReference>
<sequence length="66" mass="7378">NGRLPSPPRRLGGSGTFRPTGTFLNPVKEKEKEERGGRGGRDRSNERKDRNDRGGGRDSGRRSRSR</sequence>
<evidence type="ECO:0000313" key="2">
    <source>
        <dbReference type="EMBL" id="CAE8643492.1"/>
    </source>
</evidence>
<feature type="region of interest" description="Disordered" evidence="1">
    <location>
        <begin position="1"/>
        <end position="66"/>
    </location>
</feature>
<comment type="caution">
    <text evidence="2">The sequence shown here is derived from an EMBL/GenBank/DDBJ whole genome shotgun (WGS) entry which is preliminary data.</text>
</comment>
<reference evidence="2" key="1">
    <citation type="submission" date="2021-02" db="EMBL/GenBank/DDBJ databases">
        <authorList>
            <person name="Dougan E. K."/>
            <person name="Rhodes N."/>
            <person name="Thang M."/>
            <person name="Chan C."/>
        </authorList>
    </citation>
    <scope>NUCLEOTIDE SEQUENCE</scope>
</reference>
<feature type="non-terminal residue" evidence="2">
    <location>
        <position position="66"/>
    </location>
</feature>